<dbReference type="AlphaFoldDB" id="A0A183E3U5"/>
<keyword evidence="4 7" id="KW-0256">Endoplasmic reticulum</keyword>
<evidence type="ECO:0000256" key="3">
    <source>
        <dbReference type="ARBA" id="ARBA00022692"/>
    </source>
</evidence>
<feature type="transmembrane region" description="Helical" evidence="7">
    <location>
        <begin position="6"/>
        <end position="28"/>
    </location>
</feature>
<proteinExistence type="inferred from homology"/>
<keyword evidence="3 7" id="KW-0812">Transmembrane</keyword>
<comment type="similarity">
    <text evidence="2 7">Belongs to the DPM3 family.</text>
</comment>
<comment type="subcellular location">
    <subcellularLocation>
        <location evidence="1 7">Endoplasmic reticulum membrane</location>
        <topology evidence="1 7">Multi-pass membrane protein</topology>
    </subcellularLocation>
</comment>
<protein>
    <recommendedName>
        <fullName evidence="7">Dolichol-phosphate mannosyltransferase subunit 3</fullName>
    </recommendedName>
</protein>
<dbReference type="GO" id="GO:0006506">
    <property type="term" value="P:GPI anchor biosynthetic process"/>
    <property type="evidence" value="ECO:0007669"/>
    <property type="project" value="TreeGrafter"/>
</dbReference>
<dbReference type="GO" id="GO:0033185">
    <property type="term" value="C:dolichol-phosphate-mannose synthase complex"/>
    <property type="evidence" value="ECO:0007669"/>
    <property type="project" value="TreeGrafter"/>
</dbReference>
<dbReference type="EMBL" id="UYRT01082712">
    <property type="protein sequence ID" value="VDN26373.1"/>
    <property type="molecule type" value="Genomic_DNA"/>
</dbReference>
<evidence type="ECO:0000256" key="6">
    <source>
        <dbReference type="ARBA" id="ARBA00023136"/>
    </source>
</evidence>
<evidence type="ECO:0000256" key="4">
    <source>
        <dbReference type="ARBA" id="ARBA00022824"/>
    </source>
</evidence>
<dbReference type="WBParaSite" id="GPUH_0001565801-mRNA-1">
    <property type="protein sequence ID" value="GPUH_0001565801-mRNA-1"/>
    <property type="gene ID" value="GPUH_0001565801"/>
</dbReference>
<dbReference type="WBParaSite" id="GPUH_0000720201-mRNA-1">
    <property type="protein sequence ID" value="GPUH_0000720201-mRNA-1"/>
    <property type="gene ID" value="GPUH_0000720201"/>
</dbReference>
<evidence type="ECO:0000313" key="12">
    <source>
        <dbReference type="WBParaSite" id="GPUH_0001565801-mRNA-1"/>
    </source>
</evidence>
<dbReference type="PANTHER" id="PTHR16433">
    <property type="entry name" value="DOLICHOL-PHOSPHATE MANNOSYLTRANSFERASE SUBUNIT 3"/>
    <property type="match status" value="1"/>
</dbReference>
<comment type="function">
    <text evidence="7">Stabilizer subunit of the dolichol-phosphate mannose (DPM) synthase complex; tethers catalytic subunit to the ER.</text>
</comment>
<dbReference type="PANTHER" id="PTHR16433:SF0">
    <property type="entry name" value="DOLICHOL-PHOSPHATE MANNOSYLTRANSFERASE SUBUNIT 3"/>
    <property type="match status" value="1"/>
</dbReference>
<name>A0A183E3U5_9BILA</name>
<dbReference type="GO" id="GO:0005789">
    <property type="term" value="C:endoplasmic reticulum membrane"/>
    <property type="evidence" value="ECO:0007669"/>
    <property type="project" value="UniProtKB-SubCell"/>
</dbReference>
<evidence type="ECO:0000313" key="10">
    <source>
        <dbReference type="Proteomes" id="UP000271098"/>
    </source>
</evidence>
<comment type="subunit">
    <text evidence="7">Component of the dolichol-phosphate mannose (DPM) synthase complex.</text>
</comment>
<keyword evidence="10" id="KW-1185">Reference proteome</keyword>
<dbReference type="Pfam" id="PF08285">
    <property type="entry name" value="DPM3"/>
    <property type="match status" value="1"/>
</dbReference>
<dbReference type="Proteomes" id="UP000271098">
    <property type="component" value="Unassembled WGS sequence"/>
</dbReference>
<evidence type="ECO:0000256" key="1">
    <source>
        <dbReference type="ARBA" id="ARBA00004477"/>
    </source>
</evidence>
<comment type="pathway">
    <text evidence="7">Protein modification; protein glycosylation.</text>
</comment>
<gene>
    <name evidence="9" type="ORF">GPUH_LOCUS15637</name>
    <name evidence="8" type="ORF">GPUH_LOCUS7191</name>
</gene>
<keyword evidence="6 7" id="KW-0472">Membrane</keyword>
<reference evidence="11 12" key="1">
    <citation type="submission" date="2016-06" db="UniProtKB">
        <authorList>
            <consortium name="WormBaseParasite"/>
        </authorList>
    </citation>
    <scope>IDENTIFICATION</scope>
</reference>
<dbReference type="OrthoDB" id="2014333at2759"/>
<dbReference type="InterPro" id="IPR013174">
    <property type="entry name" value="DPM3"/>
</dbReference>
<evidence type="ECO:0000256" key="7">
    <source>
        <dbReference type="RuleBase" id="RU365085"/>
    </source>
</evidence>
<organism evidence="12">
    <name type="scientific">Gongylonema pulchrum</name>
    <dbReference type="NCBI Taxonomy" id="637853"/>
    <lineage>
        <taxon>Eukaryota</taxon>
        <taxon>Metazoa</taxon>
        <taxon>Ecdysozoa</taxon>
        <taxon>Nematoda</taxon>
        <taxon>Chromadorea</taxon>
        <taxon>Rhabditida</taxon>
        <taxon>Spirurina</taxon>
        <taxon>Spiruromorpha</taxon>
        <taxon>Spiruroidea</taxon>
        <taxon>Gongylonematidae</taxon>
        <taxon>Gongylonema</taxon>
    </lineage>
</organism>
<sequence>MVSQLVTYTLHLTPLVVVWIALLYNWLPYTSSFTENHYQLILYLPVYVIFLLGIYAVCTVLYGVATFNDCTGARVELTREIEEAKADLRRRKVIE</sequence>
<evidence type="ECO:0000313" key="9">
    <source>
        <dbReference type="EMBL" id="VDN26373.1"/>
    </source>
</evidence>
<reference evidence="8 10" key="2">
    <citation type="submission" date="2018-11" db="EMBL/GenBank/DDBJ databases">
        <authorList>
            <consortium name="Pathogen Informatics"/>
        </authorList>
    </citation>
    <scope>NUCLEOTIDE SEQUENCE [LARGE SCALE GENOMIC DNA]</scope>
</reference>
<evidence type="ECO:0000256" key="5">
    <source>
        <dbReference type="ARBA" id="ARBA00022989"/>
    </source>
</evidence>
<evidence type="ECO:0000313" key="8">
    <source>
        <dbReference type="EMBL" id="VDK57544.1"/>
    </source>
</evidence>
<feature type="transmembrane region" description="Helical" evidence="7">
    <location>
        <begin position="40"/>
        <end position="65"/>
    </location>
</feature>
<accession>A0A183E3U5</accession>
<evidence type="ECO:0000256" key="2">
    <source>
        <dbReference type="ARBA" id="ARBA00010430"/>
    </source>
</evidence>
<keyword evidence="5 7" id="KW-1133">Transmembrane helix</keyword>
<evidence type="ECO:0000313" key="11">
    <source>
        <dbReference type="WBParaSite" id="GPUH_0000720201-mRNA-1"/>
    </source>
</evidence>
<dbReference type="UniPathway" id="UPA00378"/>
<dbReference type="EMBL" id="UYRT01018221">
    <property type="protein sequence ID" value="VDK57544.1"/>
    <property type="molecule type" value="Genomic_DNA"/>
</dbReference>